<dbReference type="GO" id="GO:0032259">
    <property type="term" value="P:methylation"/>
    <property type="evidence" value="ECO:0007669"/>
    <property type="project" value="UniProtKB-KW"/>
</dbReference>
<gene>
    <name evidence="7" type="ordered locus">Hneap_1430</name>
</gene>
<sequence length="267" mass="30325">MEAEQYQRFCDLLEKRSGILLGVDKRYLVETRLSRVLRDQKIESIDALMGRLLNGREPALIKAVIEAMTTNETLWFRDEYPFAALRDVFFPEAVAKKKQNLRIWSAACSSGQEPYSISMLVSEIKPPFSVEIIGTDLSSRVLEQANSGIFDELSLGRGLSAARKQQFFDVVDHGWKIKPEVRRRVRFQVGNLLDPPVGLGRFDIVFCRNVLIYFARETKAQIIEHIANSLQPWGVLILGASESTQQLSDRFTVERLPSGGMAFRLKS</sequence>
<feature type="domain" description="CheR-type methyltransferase" evidence="6">
    <location>
        <begin position="1"/>
        <end position="267"/>
    </location>
</feature>
<dbReference type="PRINTS" id="PR00996">
    <property type="entry name" value="CHERMTFRASE"/>
</dbReference>
<dbReference type="SMART" id="SM00138">
    <property type="entry name" value="MeTrc"/>
    <property type="match status" value="1"/>
</dbReference>
<dbReference type="InterPro" id="IPR029063">
    <property type="entry name" value="SAM-dependent_MTases_sf"/>
</dbReference>
<dbReference type="STRING" id="555778.Hneap_1430"/>
<accession>D0L0P0</accession>
<dbReference type="Pfam" id="PF01739">
    <property type="entry name" value="CheR"/>
    <property type="match status" value="1"/>
</dbReference>
<evidence type="ECO:0000256" key="4">
    <source>
        <dbReference type="ARBA" id="ARBA00022679"/>
    </source>
</evidence>
<dbReference type="InterPro" id="IPR000780">
    <property type="entry name" value="CheR_MeTrfase"/>
</dbReference>
<protein>
    <recommendedName>
        <fullName evidence="2">protein-glutamate O-methyltransferase</fullName>
        <ecNumber evidence="2">2.1.1.80</ecNumber>
    </recommendedName>
</protein>
<dbReference type="SUPFAM" id="SSF53335">
    <property type="entry name" value="S-adenosyl-L-methionine-dependent methyltransferases"/>
    <property type="match status" value="1"/>
</dbReference>
<keyword evidence="5" id="KW-0949">S-adenosyl-L-methionine</keyword>
<keyword evidence="8" id="KW-1185">Reference proteome</keyword>
<dbReference type="KEGG" id="hna:Hneap_1430"/>
<organism evidence="7 8">
    <name type="scientific">Halothiobacillus neapolitanus (strain ATCC 23641 / DSM 15147 / CIP 104769 / NCIMB 8539 / c2)</name>
    <name type="common">Thiobacillus neapolitanus</name>
    <dbReference type="NCBI Taxonomy" id="555778"/>
    <lineage>
        <taxon>Bacteria</taxon>
        <taxon>Pseudomonadati</taxon>
        <taxon>Pseudomonadota</taxon>
        <taxon>Gammaproteobacteria</taxon>
        <taxon>Chromatiales</taxon>
        <taxon>Halothiobacillaceae</taxon>
        <taxon>Halothiobacillus</taxon>
    </lineage>
</organism>
<dbReference type="InterPro" id="IPR050903">
    <property type="entry name" value="Bact_Chemotaxis_MeTrfase"/>
</dbReference>
<proteinExistence type="predicted"/>
<name>D0L0P0_HALNC</name>
<dbReference type="SUPFAM" id="SSF47757">
    <property type="entry name" value="Chemotaxis receptor methyltransferase CheR, N-terminal domain"/>
    <property type="match status" value="1"/>
</dbReference>
<dbReference type="PANTHER" id="PTHR24422">
    <property type="entry name" value="CHEMOTAXIS PROTEIN METHYLTRANSFERASE"/>
    <property type="match status" value="1"/>
</dbReference>
<dbReference type="AlphaFoldDB" id="D0L0P0"/>
<dbReference type="InterPro" id="IPR036804">
    <property type="entry name" value="CheR_N_sf"/>
</dbReference>
<dbReference type="Gene3D" id="1.10.155.10">
    <property type="entry name" value="Chemotaxis receptor methyltransferase CheR, N-terminal domain"/>
    <property type="match status" value="1"/>
</dbReference>
<dbReference type="RefSeq" id="WP_012824297.1">
    <property type="nucleotide sequence ID" value="NC_013422.1"/>
</dbReference>
<evidence type="ECO:0000256" key="1">
    <source>
        <dbReference type="ARBA" id="ARBA00001541"/>
    </source>
</evidence>
<dbReference type="PANTHER" id="PTHR24422:SF21">
    <property type="entry name" value="CHEMOTAXIS PROTEIN METHYLTRANSFERASE 1"/>
    <property type="match status" value="1"/>
</dbReference>
<dbReference type="Pfam" id="PF03705">
    <property type="entry name" value="CheR_N"/>
    <property type="match status" value="1"/>
</dbReference>
<dbReference type="InterPro" id="IPR022642">
    <property type="entry name" value="CheR_C"/>
</dbReference>
<dbReference type="EMBL" id="CP001801">
    <property type="protein sequence ID" value="ACX96263.1"/>
    <property type="molecule type" value="Genomic_DNA"/>
</dbReference>
<reference evidence="7 8" key="1">
    <citation type="submission" date="2009-10" db="EMBL/GenBank/DDBJ databases">
        <title>Complete sequence of Halothiobacillus neapolitanus c2.</title>
        <authorList>
            <consortium name="US DOE Joint Genome Institute"/>
            <person name="Lucas S."/>
            <person name="Copeland A."/>
            <person name="Lapidus A."/>
            <person name="Glavina del Rio T."/>
            <person name="Tice H."/>
            <person name="Bruce D."/>
            <person name="Goodwin L."/>
            <person name="Pitluck S."/>
            <person name="Davenport K."/>
            <person name="Brettin T."/>
            <person name="Detter J.C."/>
            <person name="Han C."/>
            <person name="Tapia R."/>
            <person name="Larimer F."/>
            <person name="Land M."/>
            <person name="Hauser L."/>
            <person name="Kyrpides N."/>
            <person name="Mikhailova N."/>
            <person name="Kerfeld C."/>
            <person name="Cannon G."/>
            <person name="Heinhort S."/>
        </authorList>
    </citation>
    <scope>NUCLEOTIDE SEQUENCE [LARGE SCALE GENOMIC DNA]</scope>
    <source>
        <strain evidence="8">ATCC 23641 / c2</strain>
    </source>
</reference>
<evidence type="ECO:0000313" key="7">
    <source>
        <dbReference type="EMBL" id="ACX96263.1"/>
    </source>
</evidence>
<evidence type="ECO:0000313" key="8">
    <source>
        <dbReference type="Proteomes" id="UP000009102"/>
    </source>
</evidence>
<evidence type="ECO:0000259" key="6">
    <source>
        <dbReference type="PROSITE" id="PS50123"/>
    </source>
</evidence>
<evidence type="ECO:0000256" key="2">
    <source>
        <dbReference type="ARBA" id="ARBA00012534"/>
    </source>
</evidence>
<dbReference type="GO" id="GO:0008983">
    <property type="term" value="F:protein-glutamate O-methyltransferase activity"/>
    <property type="evidence" value="ECO:0007669"/>
    <property type="project" value="UniProtKB-EC"/>
</dbReference>
<dbReference type="EC" id="2.1.1.80" evidence="2"/>
<keyword evidence="4 7" id="KW-0808">Transferase</keyword>
<dbReference type="OrthoDB" id="9816309at2"/>
<evidence type="ECO:0000256" key="5">
    <source>
        <dbReference type="ARBA" id="ARBA00022691"/>
    </source>
</evidence>
<dbReference type="HOGENOM" id="CLU_025854_0_2_6"/>
<dbReference type="InterPro" id="IPR022641">
    <property type="entry name" value="CheR_N"/>
</dbReference>
<dbReference type="PROSITE" id="PS50123">
    <property type="entry name" value="CHER"/>
    <property type="match status" value="1"/>
</dbReference>
<dbReference type="Proteomes" id="UP000009102">
    <property type="component" value="Chromosome"/>
</dbReference>
<evidence type="ECO:0000256" key="3">
    <source>
        <dbReference type="ARBA" id="ARBA00022603"/>
    </source>
</evidence>
<dbReference type="eggNOG" id="COG1352">
    <property type="taxonomic scope" value="Bacteria"/>
</dbReference>
<dbReference type="Gene3D" id="3.40.50.150">
    <property type="entry name" value="Vaccinia Virus protein VP39"/>
    <property type="match status" value="1"/>
</dbReference>
<keyword evidence="3 7" id="KW-0489">Methyltransferase</keyword>
<comment type="catalytic activity">
    <reaction evidence="1">
        <text>L-glutamyl-[protein] + S-adenosyl-L-methionine = [protein]-L-glutamate 5-O-methyl ester + S-adenosyl-L-homocysteine</text>
        <dbReference type="Rhea" id="RHEA:24452"/>
        <dbReference type="Rhea" id="RHEA-COMP:10208"/>
        <dbReference type="Rhea" id="RHEA-COMP:10311"/>
        <dbReference type="ChEBI" id="CHEBI:29973"/>
        <dbReference type="ChEBI" id="CHEBI:57856"/>
        <dbReference type="ChEBI" id="CHEBI:59789"/>
        <dbReference type="ChEBI" id="CHEBI:82795"/>
        <dbReference type="EC" id="2.1.1.80"/>
    </reaction>
</comment>